<dbReference type="InterPro" id="IPR014774">
    <property type="entry name" value="KaiC-like_dom"/>
</dbReference>
<name>A0A8J3FQE8_9ACTN</name>
<dbReference type="Proteomes" id="UP000656042">
    <property type="component" value="Unassembled WGS sequence"/>
</dbReference>
<evidence type="ECO:0000259" key="7">
    <source>
        <dbReference type="PROSITE" id="PS51146"/>
    </source>
</evidence>
<accession>A0A8J3FQE8</accession>
<dbReference type="PANTHER" id="PTHR42926">
    <property type="match status" value="1"/>
</dbReference>
<dbReference type="PRINTS" id="PR01874">
    <property type="entry name" value="DNAREPAIRADA"/>
</dbReference>
<keyword evidence="9" id="KW-1185">Reference proteome</keyword>
<dbReference type="AlphaFoldDB" id="A0A8J3FQE8"/>
<evidence type="ECO:0000313" key="9">
    <source>
        <dbReference type="Proteomes" id="UP000656042"/>
    </source>
</evidence>
<sequence length="515" mass="56644">MTALIPVTKMQLLETGIDGLDQIAEGGLPAGRSTVIAGTAGSGKTVLALQFLVDGIRRYGESGVFCTFEEDPADLVANVSSFGWNLNQMIEDNKIAVVDATQHVSDNVIEVGHFDLSALLARIENAVRRVGAKRVILDAIGALFPQFSDANMVRRELRRVQSGLRLLGVTTVVTMERTDEEGGVGRFGVEEFVADNVIVLRNRLEVEKRRRTIEILKFRGASHQKGEYPFTIDLRNGITIIPLSAIELVQKSSEVRVSSGVPELDKMCGGGMYRDSIILISGATGTGKTLMVTEYVKAAINAGERAILFGAEESAEQLRRNAASWGVDFADAERRGLLRIICRYPEIMGLEDHTIQMKRDMEEFKPARIAVDSMSAFERVSTPKSFREFVIGMTSYIKHQEITGLFTNTTSMLPGGESVTETHISTITDTIILLRYVELSGEMRRGLTVLKMRGTWHEKNIREYAMDRGGIQIGQPFTGVHGILTGSPSYGYADERQRLATMFPTSVADQSTLPA</sequence>
<dbReference type="InterPro" id="IPR051347">
    <property type="entry name" value="Circadian_clock_KaiC-rel"/>
</dbReference>
<dbReference type="NCBIfam" id="TIGR02655">
    <property type="entry name" value="circ_KaiC"/>
    <property type="match status" value="1"/>
</dbReference>
<reference evidence="8" key="1">
    <citation type="journal article" date="2014" name="Int. J. Syst. Evol. Microbiol.">
        <title>Complete genome sequence of Corynebacterium casei LMG S-19264T (=DSM 44701T), isolated from a smear-ripened cheese.</title>
        <authorList>
            <consortium name="US DOE Joint Genome Institute (JGI-PGF)"/>
            <person name="Walter F."/>
            <person name="Albersmeier A."/>
            <person name="Kalinowski J."/>
            <person name="Ruckert C."/>
        </authorList>
    </citation>
    <scope>NUCLEOTIDE SEQUENCE</scope>
    <source>
        <strain evidence="8">CGMCC 4.7299</strain>
    </source>
</reference>
<dbReference type="SUPFAM" id="SSF52540">
    <property type="entry name" value="P-loop containing nucleoside triphosphate hydrolases"/>
    <property type="match status" value="2"/>
</dbReference>
<comment type="caution">
    <text evidence="8">The sequence shown here is derived from an EMBL/GenBank/DDBJ whole genome shotgun (WGS) entry which is preliminary data.</text>
</comment>
<evidence type="ECO:0000256" key="6">
    <source>
        <dbReference type="ARBA" id="ARBA00022801"/>
    </source>
</evidence>
<evidence type="ECO:0000256" key="5">
    <source>
        <dbReference type="ARBA" id="ARBA00022777"/>
    </source>
</evidence>
<dbReference type="GO" id="GO:0000287">
    <property type="term" value="F:magnesium ion binding"/>
    <property type="evidence" value="ECO:0007669"/>
    <property type="project" value="InterPro"/>
</dbReference>
<keyword evidence="5" id="KW-0418">Kinase</keyword>
<evidence type="ECO:0000256" key="2">
    <source>
        <dbReference type="ARBA" id="ARBA00022553"/>
    </source>
</evidence>
<dbReference type="Gene3D" id="3.40.50.300">
    <property type="entry name" value="P-loop containing nucleotide triphosphate hydrolases"/>
    <property type="match status" value="2"/>
</dbReference>
<feature type="domain" description="KaiC" evidence="7">
    <location>
        <begin position="255"/>
        <end position="487"/>
    </location>
</feature>
<gene>
    <name evidence="8" type="ORF">GCM10012284_46440</name>
</gene>
<keyword evidence="4" id="KW-0677">Repeat</keyword>
<keyword evidence="3" id="KW-0808">Transferase</keyword>
<dbReference type="InterPro" id="IPR030665">
    <property type="entry name" value="KaiC"/>
</dbReference>
<evidence type="ECO:0000256" key="1">
    <source>
        <dbReference type="ARBA" id="ARBA00012513"/>
    </source>
</evidence>
<dbReference type="GO" id="GO:0006355">
    <property type="term" value="P:regulation of DNA-templated transcription"/>
    <property type="evidence" value="ECO:0007669"/>
    <property type="project" value="InterPro"/>
</dbReference>
<keyword evidence="6" id="KW-0378">Hydrolase</keyword>
<dbReference type="GO" id="GO:0016787">
    <property type="term" value="F:hydrolase activity"/>
    <property type="evidence" value="ECO:0007669"/>
    <property type="project" value="UniProtKB-KW"/>
</dbReference>
<dbReference type="InterPro" id="IPR010624">
    <property type="entry name" value="KaiC_dom"/>
</dbReference>
<evidence type="ECO:0000256" key="4">
    <source>
        <dbReference type="ARBA" id="ARBA00022737"/>
    </source>
</evidence>
<dbReference type="Pfam" id="PF06745">
    <property type="entry name" value="ATPase"/>
    <property type="match status" value="2"/>
</dbReference>
<dbReference type="EMBL" id="BMMX01000026">
    <property type="protein sequence ID" value="GGL06958.1"/>
    <property type="molecule type" value="Genomic_DNA"/>
</dbReference>
<dbReference type="GO" id="GO:0003677">
    <property type="term" value="F:DNA binding"/>
    <property type="evidence" value="ECO:0007669"/>
    <property type="project" value="InterPro"/>
</dbReference>
<feature type="domain" description="KaiC" evidence="7">
    <location>
        <begin position="11"/>
        <end position="254"/>
    </location>
</feature>
<dbReference type="InterPro" id="IPR013503">
    <property type="entry name" value="Circadian_KaiC_bact"/>
</dbReference>
<dbReference type="InterPro" id="IPR027417">
    <property type="entry name" value="P-loop_NTPase"/>
</dbReference>
<dbReference type="PANTHER" id="PTHR42926:SF1">
    <property type="entry name" value="CIRCADIAN CLOCK OSCILLATOR PROTEIN KAIC 1"/>
    <property type="match status" value="1"/>
</dbReference>
<protein>
    <recommendedName>
        <fullName evidence="1">non-specific serine/threonine protein kinase</fullName>
        <ecNumber evidence="1">2.7.11.1</ecNumber>
    </recommendedName>
</protein>
<keyword evidence="2" id="KW-0597">Phosphoprotein</keyword>
<dbReference type="GO" id="GO:0042752">
    <property type="term" value="P:regulation of circadian rhythm"/>
    <property type="evidence" value="ECO:0007669"/>
    <property type="project" value="InterPro"/>
</dbReference>
<dbReference type="NCBIfam" id="NF006799">
    <property type="entry name" value="PRK09302.1"/>
    <property type="match status" value="1"/>
</dbReference>
<dbReference type="PROSITE" id="PS51146">
    <property type="entry name" value="KAIC"/>
    <property type="match status" value="2"/>
</dbReference>
<dbReference type="GO" id="GO:0004674">
    <property type="term" value="F:protein serine/threonine kinase activity"/>
    <property type="evidence" value="ECO:0007669"/>
    <property type="project" value="UniProtKB-EC"/>
</dbReference>
<dbReference type="EC" id="2.7.11.1" evidence="1"/>
<reference evidence="8" key="2">
    <citation type="submission" date="2020-09" db="EMBL/GenBank/DDBJ databases">
        <authorList>
            <person name="Sun Q."/>
            <person name="Zhou Y."/>
        </authorList>
    </citation>
    <scope>NUCLEOTIDE SEQUENCE</scope>
    <source>
        <strain evidence="8">CGMCC 4.7299</strain>
    </source>
</reference>
<dbReference type="GO" id="GO:0005524">
    <property type="term" value="F:ATP binding"/>
    <property type="evidence" value="ECO:0007669"/>
    <property type="project" value="InterPro"/>
</dbReference>
<organism evidence="8 9">
    <name type="scientific">Mangrovihabitans endophyticus</name>
    <dbReference type="NCBI Taxonomy" id="1751298"/>
    <lineage>
        <taxon>Bacteria</taxon>
        <taxon>Bacillati</taxon>
        <taxon>Actinomycetota</taxon>
        <taxon>Actinomycetes</taxon>
        <taxon>Micromonosporales</taxon>
        <taxon>Micromonosporaceae</taxon>
        <taxon>Mangrovihabitans</taxon>
    </lineage>
</organism>
<proteinExistence type="predicted"/>
<evidence type="ECO:0000313" key="8">
    <source>
        <dbReference type="EMBL" id="GGL06958.1"/>
    </source>
</evidence>
<evidence type="ECO:0000256" key="3">
    <source>
        <dbReference type="ARBA" id="ARBA00022679"/>
    </source>
</evidence>
<dbReference type="PIRSF" id="PIRSF039117">
    <property type="entry name" value="KaiC"/>
    <property type="match status" value="1"/>
</dbReference>